<proteinExistence type="predicted"/>
<evidence type="ECO:0000313" key="5">
    <source>
        <dbReference type="EMBL" id="STZ72694.1"/>
    </source>
</evidence>
<dbReference type="InterPro" id="IPR009057">
    <property type="entry name" value="Homeodomain-like_sf"/>
</dbReference>
<gene>
    <name evidence="5" type="ORF">NCTC1542_00232</name>
</gene>
<dbReference type="Pfam" id="PF12833">
    <property type="entry name" value="HTH_18"/>
    <property type="match status" value="1"/>
</dbReference>
<dbReference type="SUPFAM" id="SSF46689">
    <property type="entry name" value="Homeodomain-like"/>
    <property type="match status" value="1"/>
</dbReference>
<evidence type="ECO:0000256" key="1">
    <source>
        <dbReference type="ARBA" id="ARBA00023015"/>
    </source>
</evidence>
<dbReference type="PANTHER" id="PTHR46796">
    <property type="entry name" value="HTH-TYPE TRANSCRIPTIONAL ACTIVATOR RHAS-RELATED"/>
    <property type="match status" value="1"/>
</dbReference>
<evidence type="ECO:0000259" key="4">
    <source>
        <dbReference type="PROSITE" id="PS01124"/>
    </source>
</evidence>
<sequence>MGQSGGVLHCCVMDVPLVRTRITQLEDLRNAVKDAGLSAFQMSREPPRGSLIHASDVGVAFSSGRFDSRVQIRGPLSADAVSIAVGLRIPPRNRLLLKEIDSGVVTVFRPGDVQEAFHDVNSLYAVITLREEMLEREAERHGINLSPNAFRHTGMHPHPLAQAHLSAISAHLAQVHRDSRTELGSAALADIVATFIGHFASQPAALPAFTLRQRQRIVESTRAHIDHNLDRRLDIENLARLAGVSRRTLARSFHETLGESPQSYIARMRLHRIRADLLACDGPKPTIAEVSNRWGISELGRMAARYRDLFGESPSQTRSRCSH</sequence>
<dbReference type="GO" id="GO:0003700">
    <property type="term" value="F:DNA-binding transcription factor activity"/>
    <property type="evidence" value="ECO:0007669"/>
    <property type="project" value="InterPro"/>
</dbReference>
<feature type="domain" description="HTH araC/xylS-type" evidence="4">
    <location>
        <begin position="219"/>
        <end position="320"/>
    </location>
</feature>
<dbReference type="PROSITE" id="PS01124">
    <property type="entry name" value="HTH_ARAC_FAMILY_2"/>
    <property type="match status" value="1"/>
</dbReference>
<dbReference type="Proteomes" id="UP000255389">
    <property type="component" value="Unassembled WGS sequence"/>
</dbReference>
<dbReference type="EMBL" id="UGQY01000001">
    <property type="protein sequence ID" value="STZ72694.1"/>
    <property type="molecule type" value="Genomic_DNA"/>
</dbReference>
<name>A0A378U5G0_MYCFO</name>
<organism evidence="5 6">
    <name type="scientific">Mycolicibacterium fortuitum</name>
    <name type="common">Mycobacterium fortuitum</name>
    <dbReference type="NCBI Taxonomy" id="1766"/>
    <lineage>
        <taxon>Bacteria</taxon>
        <taxon>Bacillati</taxon>
        <taxon>Actinomycetota</taxon>
        <taxon>Actinomycetes</taxon>
        <taxon>Mycobacteriales</taxon>
        <taxon>Mycobacteriaceae</taxon>
        <taxon>Mycolicibacterium</taxon>
    </lineage>
</organism>
<dbReference type="Gene3D" id="1.10.10.60">
    <property type="entry name" value="Homeodomain-like"/>
    <property type="match status" value="1"/>
</dbReference>
<dbReference type="InterPro" id="IPR050204">
    <property type="entry name" value="AraC_XylS_family_regulators"/>
</dbReference>
<keyword evidence="2" id="KW-0238">DNA-binding</keyword>
<keyword evidence="1" id="KW-0805">Transcription regulation</keyword>
<dbReference type="PANTHER" id="PTHR46796:SF12">
    <property type="entry name" value="HTH-TYPE DNA-BINDING TRANSCRIPTIONAL ACTIVATOR EUTR"/>
    <property type="match status" value="1"/>
</dbReference>
<evidence type="ECO:0000313" key="6">
    <source>
        <dbReference type="Proteomes" id="UP000255389"/>
    </source>
</evidence>
<dbReference type="GO" id="GO:0043565">
    <property type="term" value="F:sequence-specific DNA binding"/>
    <property type="evidence" value="ECO:0007669"/>
    <property type="project" value="InterPro"/>
</dbReference>
<accession>A0A378U5G0</accession>
<evidence type="ECO:0000256" key="3">
    <source>
        <dbReference type="ARBA" id="ARBA00023163"/>
    </source>
</evidence>
<protein>
    <submittedName>
        <fullName evidence="5">Helix-turn-helix domain-containing protein</fullName>
    </submittedName>
</protein>
<dbReference type="SMART" id="SM00342">
    <property type="entry name" value="HTH_ARAC"/>
    <property type="match status" value="1"/>
</dbReference>
<dbReference type="AlphaFoldDB" id="A0A378U5G0"/>
<evidence type="ECO:0000256" key="2">
    <source>
        <dbReference type="ARBA" id="ARBA00023125"/>
    </source>
</evidence>
<keyword evidence="3" id="KW-0804">Transcription</keyword>
<reference evidence="5 6" key="1">
    <citation type="submission" date="2018-06" db="EMBL/GenBank/DDBJ databases">
        <authorList>
            <consortium name="Pathogen Informatics"/>
            <person name="Doyle S."/>
        </authorList>
    </citation>
    <scope>NUCLEOTIDE SEQUENCE [LARGE SCALE GENOMIC DNA]</scope>
    <source>
        <strain evidence="5 6">NCTC1542</strain>
    </source>
</reference>
<dbReference type="InterPro" id="IPR018060">
    <property type="entry name" value="HTH_AraC"/>
</dbReference>